<sequence length="461" mass="52067">MGKCYHHDITGLLSPLNQAIVVHQVNEVLPQSTPLDPQSNPTISIPPSRSPSPLSLSPQESDALLLPTPADGDHLHESDSSDSQSDCPDRDSESSEASTMVTVSAVRDNLASKRFFYEDEKALKRGGQAIIDEALKIMETKRHSPTSKDNAPSLKDAIKRYSSSTERTLVHNVWCILKQKARDVIDEGSPKNDDTAMEWVKRAWDKNYLECVYESDLTKDCIPDTSHTGNITTDIMFAELPRIEQPRPDVTYGLWKQDISASLRTILDTYHCELAKGLYLPFLIVEVKTQDAVPGEAENQCIRGGASVVNTIHQWNRVAAGEKHFKDMTAKEKKDERNEFAAAAEKAKQDHSTLRSSADLNSFAFSLALSPPSATMHVHWREEWEDGVEDWHAHTVATYPLRLHLEPYENLHTHISNIMDWGCTTRRMEIEKQAKVIGKRKWPEIDEEDVNFTSTKRQKWT</sequence>
<name>A0ABR4BMI9_9LECA</name>
<evidence type="ECO:0000313" key="4">
    <source>
        <dbReference type="Proteomes" id="UP001590951"/>
    </source>
</evidence>
<protein>
    <recommendedName>
        <fullName evidence="2">DUF7924 domain-containing protein</fullName>
    </recommendedName>
</protein>
<accession>A0ABR4BMI9</accession>
<dbReference type="PANTHER" id="PTHR42470:SF1">
    <property type="entry name" value="VAST DOMAIN-CONTAINING PROTEIN"/>
    <property type="match status" value="1"/>
</dbReference>
<evidence type="ECO:0000256" key="1">
    <source>
        <dbReference type="SAM" id="MobiDB-lite"/>
    </source>
</evidence>
<dbReference type="Proteomes" id="UP001590951">
    <property type="component" value="Unassembled WGS sequence"/>
</dbReference>
<reference evidence="3 4" key="1">
    <citation type="submission" date="2024-09" db="EMBL/GenBank/DDBJ databases">
        <title>Rethinking Asexuality: The Enigmatic Case of Functional Sexual Genes in Lepraria (Stereocaulaceae).</title>
        <authorList>
            <person name="Doellman M."/>
            <person name="Sun Y."/>
            <person name="Barcenas-Pena A."/>
            <person name="Lumbsch H.T."/>
            <person name="Grewe F."/>
        </authorList>
    </citation>
    <scope>NUCLEOTIDE SEQUENCE [LARGE SCALE GENOMIC DNA]</scope>
    <source>
        <strain evidence="3 4">Grewe 0041</strain>
    </source>
</reference>
<dbReference type="Pfam" id="PF25545">
    <property type="entry name" value="DUF7924"/>
    <property type="match status" value="1"/>
</dbReference>
<dbReference type="InterPro" id="IPR057684">
    <property type="entry name" value="DUF7924"/>
</dbReference>
<feature type="compositionally biased region" description="Low complexity" evidence="1">
    <location>
        <begin position="41"/>
        <end position="58"/>
    </location>
</feature>
<dbReference type="EMBL" id="JBHFEH010000001">
    <property type="protein sequence ID" value="KAL2059021.1"/>
    <property type="molecule type" value="Genomic_DNA"/>
</dbReference>
<keyword evidence="4" id="KW-1185">Reference proteome</keyword>
<evidence type="ECO:0000313" key="3">
    <source>
        <dbReference type="EMBL" id="KAL2059021.1"/>
    </source>
</evidence>
<comment type="caution">
    <text evidence="3">The sequence shown here is derived from an EMBL/GenBank/DDBJ whole genome shotgun (WGS) entry which is preliminary data.</text>
</comment>
<feature type="region of interest" description="Disordered" evidence="1">
    <location>
        <begin position="31"/>
        <end position="101"/>
    </location>
</feature>
<feature type="compositionally biased region" description="Polar residues" evidence="1">
    <location>
        <begin position="31"/>
        <end position="40"/>
    </location>
</feature>
<evidence type="ECO:0000259" key="2">
    <source>
        <dbReference type="Pfam" id="PF25545"/>
    </source>
</evidence>
<gene>
    <name evidence="3" type="ORF">ABVK25_000313</name>
</gene>
<organism evidence="3 4">
    <name type="scientific">Lepraria finkii</name>
    <dbReference type="NCBI Taxonomy" id="1340010"/>
    <lineage>
        <taxon>Eukaryota</taxon>
        <taxon>Fungi</taxon>
        <taxon>Dikarya</taxon>
        <taxon>Ascomycota</taxon>
        <taxon>Pezizomycotina</taxon>
        <taxon>Lecanoromycetes</taxon>
        <taxon>OSLEUM clade</taxon>
        <taxon>Lecanoromycetidae</taxon>
        <taxon>Lecanorales</taxon>
        <taxon>Lecanorineae</taxon>
        <taxon>Stereocaulaceae</taxon>
        <taxon>Lepraria</taxon>
    </lineage>
</organism>
<proteinExistence type="predicted"/>
<feature type="domain" description="DUF7924" evidence="2">
    <location>
        <begin position="155"/>
        <end position="326"/>
    </location>
</feature>
<dbReference type="PANTHER" id="PTHR42470">
    <property type="entry name" value="VAST DOMAIN-CONTAINING PROTEIN"/>
    <property type="match status" value="1"/>
</dbReference>